<comment type="caution">
    <text evidence="1">The sequence shown here is derived from an EMBL/GenBank/DDBJ whole genome shotgun (WGS) entry which is preliminary data.</text>
</comment>
<evidence type="ECO:0000313" key="2">
    <source>
        <dbReference type="Proteomes" id="UP000265520"/>
    </source>
</evidence>
<keyword evidence="2" id="KW-1185">Reference proteome</keyword>
<evidence type="ECO:0000313" key="1">
    <source>
        <dbReference type="EMBL" id="MCI54415.1"/>
    </source>
</evidence>
<name>A0A392T276_9FABA</name>
<reference evidence="1 2" key="1">
    <citation type="journal article" date="2018" name="Front. Plant Sci.">
        <title>Red Clover (Trifolium pratense) and Zigzag Clover (T. medium) - A Picture of Genomic Similarities and Differences.</title>
        <authorList>
            <person name="Dluhosova J."/>
            <person name="Istvanek J."/>
            <person name="Nedelnik J."/>
            <person name="Repkova J."/>
        </authorList>
    </citation>
    <scope>NUCLEOTIDE SEQUENCE [LARGE SCALE GENOMIC DNA]</scope>
    <source>
        <strain evidence="2">cv. 10/8</strain>
        <tissue evidence="1">Leaf</tissue>
    </source>
</reference>
<dbReference type="Proteomes" id="UP000265520">
    <property type="component" value="Unassembled WGS sequence"/>
</dbReference>
<feature type="non-terminal residue" evidence="1">
    <location>
        <position position="1"/>
    </location>
</feature>
<proteinExistence type="predicted"/>
<dbReference type="AlphaFoldDB" id="A0A392T276"/>
<organism evidence="1 2">
    <name type="scientific">Trifolium medium</name>
    <dbReference type="NCBI Taxonomy" id="97028"/>
    <lineage>
        <taxon>Eukaryota</taxon>
        <taxon>Viridiplantae</taxon>
        <taxon>Streptophyta</taxon>
        <taxon>Embryophyta</taxon>
        <taxon>Tracheophyta</taxon>
        <taxon>Spermatophyta</taxon>
        <taxon>Magnoliopsida</taxon>
        <taxon>eudicotyledons</taxon>
        <taxon>Gunneridae</taxon>
        <taxon>Pentapetalae</taxon>
        <taxon>rosids</taxon>
        <taxon>fabids</taxon>
        <taxon>Fabales</taxon>
        <taxon>Fabaceae</taxon>
        <taxon>Papilionoideae</taxon>
        <taxon>50 kb inversion clade</taxon>
        <taxon>NPAAA clade</taxon>
        <taxon>Hologalegina</taxon>
        <taxon>IRL clade</taxon>
        <taxon>Trifolieae</taxon>
        <taxon>Trifolium</taxon>
    </lineage>
</organism>
<accession>A0A392T276</accession>
<protein>
    <submittedName>
        <fullName evidence="1">Uncharacterized protein</fullName>
    </submittedName>
</protein>
<dbReference type="EMBL" id="LXQA010478858">
    <property type="protein sequence ID" value="MCI54415.1"/>
    <property type="molecule type" value="Genomic_DNA"/>
</dbReference>
<sequence length="39" mass="4582">ECLWSYVSQAIRESEPRSSVGDRPYGLFYEYQASWGARH</sequence>